<dbReference type="Gene3D" id="1.25.40.10">
    <property type="entry name" value="Tetratricopeptide repeat domain"/>
    <property type="match status" value="1"/>
</dbReference>
<evidence type="ECO:0000313" key="1">
    <source>
        <dbReference type="EMBL" id="OGC41452.1"/>
    </source>
</evidence>
<sequence length="88" mass="10267">MLFYELPGIFGGDLNKSLEALNRGIEIDSNYTLLYVDMAKVLVKKKEYERARWFLNYALSIDNPSYPADHILDDRPEAEQLLKEIKDK</sequence>
<evidence type="ECO:0000313" key="2">
    <source>
        <dbReference type="Proteomes" id="UP000177025"/>
    </source>
</evidence>
<reference evidence="1 2" key="1">
    <citation type="journal article" date="2016" name="Nat. Commun.">
        <title>Thousands of microbial genomes shed light on interconnected biogeochemical processes in an aquifer system.</title>
        <authorList>
            <person name="Anantharaman K."/>
            <person name="Brown C.T."/>
            <person name="Hug L.A."/>
            <person name="Sharon I."/>
            <person name="Castelle C.J."/>
            <person name="Probst A.J."/>
            <person name="Thomas B.C."/>
            <person name="Singh A."/>
            <person name="Wilkins M.J."/>
            <person name="Karaoz U."/>
            <person name="Brodie E.L."/>
            <person name="Williams K.H."/>
            <person name="Hubbard S.S."/>
            <person name="Banfield J.F."/>
        </authorList>
    </citation>
    <scope>NUCLEOTIDE SEQUENCE [LARGE SCALE GENOMIC DNA]</scope>
</reference>
<dbReference type="Proteomes" id="UP000177025">
    <property type="component" value="Unassembled WGS sequence"/>
</dbReference>
<accession>A0A1F4U960</accession>
<gene>
    <name evidence="1" type="ORF">A2Y85_05875</name>
</gene>
<dbReference type="SUPFAM" id="SSF48452">
    <property type="entry name" value="TPR-like"/>
    <property type="match status" value="1"/>
</dbReference>
<proteinExistence type="predicted"/>
<protein>
    <submittedName>
        <fullName evidence="1">Uncharacterized protein</fullName>
    </submittedName>
</protein>
<dbReference type="InterPro" id="IPR011990">
    <property type="entry name" value="TPR-like_helical_dom_sf"/>
</dbReference>
<name>A0A1F4U960_UNCW3</name>
<dbReference type="AlphaFoldDB" id="A0A1F4U960"/>
<dbReference type="EMBL" id="MEUM01000106">
    <property type="protein sequence ID" value="OGC41452.1"/>
    <property type="molecule type" value="Genomic_DNA"/>
</dbReference>
<comment type="caution">
    <text evidence="1">The sequence shown here is derived from an EMBL/GenBank/DDBJ whole genome shotgun (WGS) entry which is preliminary data.</text>
</comment>
<organism evidence="1 2">
    <name type="scientific">candidate division WOR-3 bacterium RBG_13_43_14</name>
    <dbReference type="NCBI Taxonomy" id="1802590"/>
    <lineage>
        <taxon>Bacteria</taxon>
        <taxon>Bacteria division WOR-3</taxon>
    </lineage>
</organism>